<keyword evidence="2" id="KW-1185">Reference proteome</keyword>
<gene>
    <name evidence="1" type="ORF">GCM10011395_06360</name>
</gene>
<name>A0ABQ1G8I4_9SPHN</name>
<dbReference type="EMBL" id="BMDW01000003">
    <property type="protein sequence ID" value="GGA38772.1"/>
    <property type="molecule type" value="Genomic_DNA"/>
</dbReference>
<evidence type="ECO:0000313" key="1">
    <source>
        <dbReference type="EMBL" id="GGA38772.1"/>
    </source>
</evidence>
<dbReference type="Proteomes" id="UP000618591">
    <property type="component" value="Unassembled WGS sequence"/>
</dbReference>
<dbReference type="PIRSF" id="PIRSF032131">
    <property type="entry name" value="UCP032131"/>
    <property type="match status" value="1"/>
</dbReference>
<protein>
    <recommendedName>
        <fullName evidence="3">DUF1178 family protein</fullName>
    </recommendedName>
</protein>
<evidence type="ECO:0000313" key="2">
    <source>
        <dbReference type="Proteomes" id="UP000618591"/>
    </source>
</evidence>
<dbReference type="Pfam" id="PF06676">
    <property type="entry name" value="DUF1178"/>
    <property type="match status" value="1"/>
</dbReference>
<comment type="caution">
    <text evidence="1">The sequence shown here is derived from an EMBL/GenBank/DDBJ whole genome shotgun (WGS) entry which is preliminary data.</text>
</comment>
<proteinExistence type="predicted"/>
<dbReference type="InterPro" id="IPR009562">
    <property type="entry name" value="DUF1178"/>
</dbReference>
<dbReference type="RefSeq" id="WP_188445422.1">
    <property type="nucleotide sequence ID" value="NZ_BMDW01000003.1"/>
</dbReference>
<accession>A0ABQ1G8I4</accession>
<reference evidence="2" key="1">
    <citation type="journal article" date="2019" name="Int. J. Syst. Evol. Microbiol.">
        <title>The Global Catalogue of Microorganisms (GCM) 10K type strain sequencing project: providing services to taxonomists for standard genome sequencing and annotation.</title>
        <authorList>
            <consortium name="The Broad Institute Genomics Platform"/>
            <consortium name="The Broad Institute Genome Sequencing Center for Infectious Disease"/>
            <person name="Wu L."/>
            <person name="Ma J."/>
        </authorList>
    </citation>
    <scope>NUCLEOTIDE SEQUENCE [LARGE SCALE GENOMIC DNA]</scope>
    <source>
        <strain evidence="2">CGMCC 1.10106</strain>
    </source>
</reference>
<organism evidence="1 2">
    <name type="scientific">Sphingomonas psychrolutea</name>
    <dbReference type="NCBI Taxonomy" id="1259676"/>
    <lineage>
        <taxon>Bacteria</taxon>
        <taxon>Pseudomonadati</taxon>
        <taxon>Pseudomonadota</taxon>
        <taxon>Alphaproteobacteria</taxon>
        <taxon>Sphingomonadales</taxon>
        <taxon>Sphingomonadaceae</taxon>
        <taxon>Sphingomonas</taxon>
    </lineage>
</organism>
<evidence type="ECO:0008006" key="3">
    <source>
        <dbReference type="Google" id="ProtNLM"/>
    </source>
</evidence>
<sequence length="152" mass="15715">MIVFDLRCPQSHVFEAWFGSSAAYEDQRARGLLACPVCGDAEIVKAAMAPNVGAKGNTRTEIIAKPQSTTPPSPAALKAALHALATAQAQALAKSQWVGRAFADTARAMHDGEVAAAPIHGETTLAEAKALIEEGVPVAALPLPIVPPDAVN</sequence>